<dbReference type="PANTHER" id="PTHR47074:SF75">
    <property type="entry name" value="RNASE H TYPE-1 DOMAIN-CONTAINING PROTEIN"/>
    <property type="match status" value="1"/>
</dbReference>
<dbReference type="EMBL" id="BTGU01000002">
    <property type="protein sequence ID" value="GMN28451.1"/>
    <property type="molecule type" value="Genomic_DNA"/>
</dbReference>
<protein>
    <recommendedName>
        <fullName evidence="3">RNase H type-1 domain-containing protein</fullName>
    </recommendedName>
</protein>
<evidence type="ECO:0000313" key="2">
    <source>
        <dbReference type="Proteomes" id="UP001187192"/>
    </source>
</evidence>
<proteinExistence type="predicted"/>
<dbReference type="PANTHER" id="PTHR47074">
    <property type="entry name" value="BNAC02G40300D PROTEIN"/>
    <property type="match status" value="1"/>
</dbReference>
<evidence type="ECO:0000313" key="1">
    <source>
        <dbReference type="EMBL" id="GMN28451.1"/>
    </source>
</evidence>
<organism evidence="1 2">
    <name type="scientific">Ficus carica</name>
    <name type="common">Common fig</name>
    <dbReference type="NCBI Taxonomy" id="3494"/>
    <lineage>
        <taxon>Eukaryota</taxon>
        <taxon>Viridiplantae</taxon>
        <taxon>Streptophyta</taxon>
        <taxon>Embryophyta</taxon>
        <taxon>Tracheophyta</taxon>
        <taxon>Spermatophyta</taxon>
        <taxon>Magnoliopsida</taxon>
        <taxon>eudicotyledons</taxon>
        <taxon>Gunneridae</taxon>
        <taxon>Pentapetalae</taxon>
        <taxon>rosids</taxon>
        <taxon>fabids</taxon>
        <taxon>Rosales</taxon>
        <taxon>Moraceae</taxon>
        <taxon>Ficeae</taxon>
        <taxon>Ficus</taxon>
    </lineage>
</organism>
<gene>
    <name evidence="1" type="ORF">TIFTF001_002055</name>
</gene>
<dbReference type="Proteomes" id="UP001187192">
    <property type="component" value="Unassembled WGS sequence"/>
</dbReference>
<keyword evidence="2" id="KW-1185">Reference proteome</keyword>
<evidence type="ECO:0008006" key="3">
    <source>
        <dbReference type="Google" id="ProtNLM"/>
    </source>
</evidence>
<sequence length="250" mass="28190">MVDGGANYGVPQSPTKLRSIYGGPLMRQFRCLFLCTVEEFKLTDFVLSAKRIWKMSHRLCGIVRWLDRCLWQNRNKLMFERVLMQADAVVSWAGRFLHELLTCNGLDKTTIPMKSPSKLPWQPPRSGVVKVNVDATIHESLDVVRIRVNKGAFLIRMCGFPEWTIETDATNVIRAVKDPVPFALESHIIADIRDVVFQVGSGNVCYASREGNGVAHFLAGLARSSIEYSIWVDCMLRFLGAFVKANLAKI</sequence>
<dbReference type="AlphaFoldDB" id="A0AA88CSH4"/>
<name>A0AA88CSH4_FICCA</name>
<dbReference type="InterPro" id="IPR052929">
    <property type="entry name" value="RNase_H-like_EbsB-rel"/>
</dbReference>
<accession>A0AA88CSH4</accession>
<reference evidence="1" key="1">
    <citation type="submission" date="2023-07" db="EMBL/GenBank/DDBJ databases">
        <title>draft genome sequence of fig (Ficus carica).</title>
        <authorList>
            <person name="Takahashi T."/>
            <person name="Nishimura K."/>
        </authorList>
    </citation>
    <scope>NUCLEOTIDE SEQUENCE</scope>
</reference>
<comment type="caution">
    <text evidence="1">The sequence shown here is derived from an EMBL/GenBank/DDBJ whole genome shotgun (WGS) entry which is preliminary data.</text>
</comment>